<evidence type="ECO:0000256" key="1">
    <source>
        <dbReference type="ARBA" id="ARBA00004193"/>
    </source>
</evidence>
<comment type="similarity">
    <text evidence="7">Belongs to the small GTPase superfamily. RasD family.</text>
</comment>
<evidence type="ECO:0000313" key="10">
    <source>
        <dbReference type="Proteomes" id="UP000055048"/>
    </source>
</evidence>
<keyword evidence="5" id="KW-0472">Membrane</keyword>
<dbReference type="InterPro" id="IPR052236">
    <property type="entry name" value="Small_GTPase_RasD"/>
</dbReference>
<dbReference type="AlphaFoldDB" id="A0A0V0UFQ4"/>
<evidence type="ECO:0000256" key="3">
    <source>
        <dbReference type="ARBA" id="ARBA00022481"/>
    </source>
</evidence>
<comment type="caution">
    <text evidence="9">The sequence shown here is derived from an EMBL/GenBank/DDBJ whole genome shotgun (WGS) entry which is preliminary data.</text>
</comment>
<dbReference type="InterPro" id="IPR001806">
    <property type="entry name" value="Small_GTPase"/>
</dbReference>
<dbReference type="NCBIfam" id="TIGR00231">
    <property type="entry name" value="small_GTP"/>
    <property type="match status" value="1"/>
</dbReference>
<dbReference type="Proteomes" id="UP000055048">
    <property type="component" value="Unassembled WGS sequence"/>
</dbReference>
<dbReference type="Gene3D" id="3.40.50.300">
    <property type="entry name" value="P-loop containing nucleotide triphosphate hydrolases"/>
    <property type="match status" value="1"/>
</dbReference>
<dbReference type="STRING" id="144512.A0A0V0UFQ4"/>
<dbReference type="SMART" id="SM00173">
    <property type="entry name" value="RAS"/>
    <property type="match status" value="1"/>
</dbReference>
<feature type="region of interest" description="Disordered" evidence="8">
    <location>
        <begin position="216"/>
        <end position="245"/>
    </location>
</feature>
<keyword evidence="4" id="KW-0547">Nucleotide-binding</keyword>
<dbReference type="GO" id="GO:0005525">
    <property type="term" value="F:GTP binding"/>
    <property type="evidence" value="ECO:0007669"/>
    <property type="project" value="UniProtKB-KW"/>
</dbReference>
<dbReference type="OrthoDB" id="265044at2759"/>
<comment type="subcellular location">
    <subcellularLocation>
        <location evidence="1">Cell membrane</location>
        <topology evidence="1">Lipid-anchor</topology>
    </subcellularLocation>
</comment>
<dbReference type="PROSITE" id="PS51419">
    <property type="entry name" value="RAB"/>
    <property type="match status" value="1"/>
</dbReference>
<gene>
    <name evidence="9" type="primary">DIRAS2</name>
    <name evidence="9" type="ORF">T05_8959</name>
</gene>
<organism evidence="9 10">
    <name type="scientific">Trichinella murrelli</name>
    <dbReference type="NCBI Taxonomy" id="144512"/>
    <lineage>
        <taxon>Eukaryota</taxon>
        <taxon>Metazoa</taxon>
        <taxon>Ecdysozoa</taxon>
        <taxon>Nematoda</taxon>
        <taxon>Enoplea</taxon>
        <taxon>Dorylaimia</taxon>
        <taxon>Trichinellida</taxon>
        <taxon>Trichinellidae</taxon>
        <taxon>Trichinella</taxon>
    </lineage>
</organism>
<sequence>MLLLNDALTYKAVLIISVTEIVPMDEVNSEYRSKILVLGANFVGKTSIIKKFIANSFSETYRETVEDIFSRDFNVAGQTIMVDIYDTNISYPDMRRLRLATAEALIFVFSLDSLNSFLQVKELMKEAAERRKDIDTVPIILVGNKVDIPEIKVDREMVNKWLGISVVKRYTPYLETSAKTGENILEIFRQLLRLSKVKTSSASFFFESPILNSRRNSRQDNFNNADANGSHQPNSRRHQNRLENANDKSSEVVVVAMLAKFNITRHASLKVRRRRSLFKQYVKESDQSDCLIS</sequence>
<dbReference type="GO" id="GO:0005886">
    <property type="term" value="C:plasma membrane"/>
    <property type="evidence" value="ECO:0007669"/>
    <property type="project" value="UniProtKB-SubCell"/>
</dbReference>
<dbReference type="SUPFAM" id="SSF52540">
    <property type="entry name" value="P-loop containing nucleoside triphosphate hydrolases"/>
    <property type="match status" value="1"/>
</dbReference>
<dbReference type="PANTHER" id="PTHR46149:SF7">
    <property type="entry name" value="GTP-BINDING PROTEIN DI-RAS2"/>
    <property type="match status" value="1"/>
</dbReference>
<keyword evidence="10" id="KW-1185">Reference proteome</keyword>
<protein>
    <submittedName>
        <fullName evidence="9">GTP-binding protein Di-Ras2</fullName>
    </submittedName>
</protein>
<evidence type="ECO:0000313" key="9">
    <source>
        <dbReference type="EMBL" id="KRX50252.1"/>
    </source>
</evidence>
<dbReference type="GO" id="GO:0003924">
    <property type="term" value="F:GTPase activity"/>
    <property type="evidence" value="ECO:0007669"/>
    <property type="project" value="InterPro"/>
</dbReference>
<dbReference type="InterPro" id="IPR005225">
    <property type="entry name" value="Small_GTP-bd"/>
</dbReference>
<dbReference type="PANTHER" id="PTHR46149">
    <property type="entry name" value="MIP08469P"/>
    <property type="match status" value="1"/>
</dbReference>
<evidence type="ECO:0000256" key="5">
    <source>
        <dbReference type="ARBA" id="ARBA00023136"/>
    </source>
</evidence>
<dbReference type="EMBL" id="JYDJ01000008">
    <property type="protein sequence ID" value="KRX50252.1"/>
    <property type="molecule type" value="Genomic_DNA"/>
</dbReference>
<evidence type="ECO:0000256" key="4">
    <source>
        <dbReference type="ARBA" id="ARBA00023134"/>
    </source>
</evidence>
<evidence type="ECO:0000256" key="7">
    <source>
        <dbReference type="ARBA" id="ARBA00038061"/>
    </source>
</evidence>
<accession>A0A0V0UFQ4</accession>
<evidence type="ECO:0000256" key="2">
    <source>
        <dbReference type="ARBA" id="ARBA00022475"/>
    </source>
</evidence>
<keyword evidence="4" id="KW-0342">GTP-binding</keyword>
<dbReference type="SMART" id="SM00175">
    <property type="entry name" value="RAB"/>
    <property type="match status" value="1"/>
</dbReference>
<dbReference type="Pfam" id="PF00071">
    <property type="entry name" value="Ras"/>
    <property type="match status" value="1"/>
</dbReference>
<dbReference type="InterPro" id="IPR027417">
    <property type="entry name" value="P-loop_NTPase"/>
</dbReference>
<evidence type="ECO:0000256" key="6">
    <source>
        <dbReference type="ARBA" id="ARBA00023288"/>
    </source>
</evidence>
<name>A0A0V0UFQ4_9BILA</name>
<reference evidence="9 10" key="1">
    <citation type="submission" date="2015-01" db="EMBL/GenBank/DDBJ databases">
        <title>Evolution of Trichinella species and genotypes.</title>
        <authorList>
            <person name="Korhonen P.K."/>
            <person name="Edoardo P."/>
            <person name="Giuseppe L.R."/>
            <person name="Gasser R.B."/>
        </authorList>
    </citation>
    <scope>NUCLEOTIDE SEQUENCE [LARGE SCALE GENOMIC DNA]</scope>
    <source>
        <strain evidence="9">ISS417</strain>
    </source>
</reference>
<evidence type="ECO:0000256" key="8">
    <source>
        <dbReference type="SAM" id="MobiDB-lite"/>
    </source>
</evidence>
<dbReference type="SMART" id="SM00174">
    <property type="entry name" value="RHO"/>
    <property type="match status" value="1"/>
</dbReference>
<keyword evidence="2" id="KW-1003">Cell membrane</keyword>
<proteinExistence type="inferred from homology"/>
<keyword evidence="3" id="KW-0488">Methylation</keyword>
<dbReference type="PRINTS" id="PR00449">
    <property type="entry name" value="RASTRNSFRMNG"/>
</dbReference>
<keyword evidence="6" id="KW-0449">Lipoprotein</keyword>
<dbReference type="PROSITE" id="PS51421">
    <property type="entry name" value="RAS"/>
    <property type="match status" value="1"/>
</dbReference>
<feature type="compositionally biased region" description="Polar residues" evidence="8">
    <location>
        <begin position="216"/>
        <end position="233"/>
    </location>
</feature>